<feature type="compositionally biased region" description="Polar residues" evidence="3">
    <location>
        <begin position="811"/>
        <end position="836"/>
    </location>
</feature>
<reference evidence="5" key="1">
    <citation type="submission" date="2020-12" db="EMBL/GenBank/DDBJ databases">
        <title>Metabolic potential, ecology and presence of endohyphal bacteria is reflected in genomic diversity of Mucoromycotina.</title>
        <authorList>
            <person name="Muszewska A."/>
            <person name="Okrasinska A."/>
            <person name="Steczkiewicz K."/>
            <person name="Drgas O."/>
            <person name="Orlowska M."/>
            <person name="Perlinska-Lenart U."/>
            <person name="Aleksandrzak-Piekarczyk T."/>
            <person name="Szatraj K."/>
            <person name="Zielenkiewicz U."/>
            <person name="Pilsyk S."/>
            <person name="Malc E."/>
            <person name="Mieczkowski P."/>
            <person name="Kruszewska J.S."/>
            <person name="Biernat P."/>
            <person name="Pawlowska J."/>
        </authorList>
    </citation>
    <scope>NUCLEOTIDE SEQUENCE</scope>
    <source>
        <strain evidence="5">CBS 226.32</strain>
    </source>
</reference>
<dbReference type="GO" id="GO:0006072">
    <property type="term" value="P:glycerol-3-phosphate metabolic process"/>
    <property type="evidence" value="ECO:0007669"/>
    <property type="project" value="TreeGrafter"/>
</dbReference>
<evidence type="ECO:0000313" key="5">
    <source>
        <dbReference type="EMBL" id="KAG2192943.1"/>
    </source>
</evidence>
<name>A0A8H7QJW2_9FUNG</name>
<organism evidence="5 6">
    <name type="scientific">Mucor plumbeus</name>
    <dbReference type="NCBI Taxonomy" id="97098"/>
    <lineage>
        <taxon>Eukaryota</taxon>
        <taxon>Fungi</taxon>
        <taxon>Fungi incertae sedis</taxon>
        <taxon>Mucoromycota</taxon>
        <taxon>Mucoromycotina</taxon>
        <taxon>Mucoromycetes</taxon>
        <taxon>Mucorales</taxon>
        <taxon>Mucorineae</taxon>
        <taxon>Mucoraceae</taxon>
        <taxon>Mucor</taxon>
    </lineage>
</organism>
<dbReference type="GO" id="GO:0031966">
    <property type="term" value="C:mitochondrial membrane"/>
    <property type="evidence" value="ECO:0007669"/>
    <property type="project" value="TreeGrafter"/>
</dbReference>
<keyword evidence="6" id="KW-1185">Reference proteome</keyword>
<evidence type="ECO:0000259" key="4">
    <source>
        <dbReference type="SMART" id="SM00563"/>
    </source>
</evidence>
<dbReference type="Gene3D" id="3.40.50.720">
    <property type="entry name" value="NAD(P)-binding Rossmann-like Domain"/>
    <property type="match status" value="1"/>
</dbReference>
<evidence type="ECO:0000256" key="2">
    <source>
        <dbReference type="SAM" id="Coils"/>
    </source>
</evidence>
<proteinExistence type="predicted"/>
<evidence type="ECO:0000256" key="3">
    <source>
        <dbReference type="SAM" id="MobiDB-lite"/>
    </source>
</evidence>
<comment type="caution">
    <text evidence="5">The sequence shown here is derived from an EMBL/GenBank/DDBJ whole genome shotgun (WGS) entry which is preliminary data.</text>
</comment>
<dbReference type="InterPro" id="IPR022284">
    <property type="entry name" value="GPAT/DHAPAT"/>
</dbReference>
<gene>
    <name evidence="5" type="ORF">INT46_008741</name>
</gene>
<dbReference type="Pfam" id="PF01553">
    <property type="entry name" value="Acyltransferase"/>
    <property type="match status" value="1"/>
</dbReference>
<feature type="coiled-coil region" evidence="2">
    <location>
        <begin position="1059"/>
        <end position="1086"/>
    </location>
</feature>
<dbReference type="InterPro" id="IPR002123">
    <property type="entry name" value="Plipid/glycerol_acylTrfase"/>
</dbReference>
<sequence length="1288" mass="147549">MRDYYNKKTILITGATGFVGKAVLWQLLKEAGTVADKVYVLIRPKRIPSGSPSQRILDEIINTPAFHKLLKYFDNDREALRQKLIPISYDLSLPHMGLSMEDSVQMKDTNIVIHCASTSEYESSLEWNLETNVLGTIRLMDYLDNCDDICSFIHMSPIHIYQDTPKDSDDTVILEYIYDIGFGDPEEFLKQLLGADEKGPAAVDPMPGWTSGMSGVSSWLALYGHSIPIIQPDQGQQYANVIPVDYVAKCIIHSVPKIKYPGPDFVIPFASEVSERSSTLSDATYFPCIFNMSTSAFIKPITWYEAYSAIQDYWTRPSNAYPNNQKLPIAGNYFSSNKTLSKARFLMQYYFRSSPNNNNSSSNNISNINNTLNNANFSLNYHNNTLRSDFYNHHHQQQDQQKWMELASNIRNNLAKQNRHLWQYNTLQFNALVEKIQEIDTLQQLDWYNYFMQSCYGVHVYTLHCGHHMRTSVLPTSQLCALYSHTNTPSIIDSPFKSVVYTEEEMRQRIQHMIEITINSLKNPVQSIQNEKEWKPIWIEYLNDTLEDWCDEGSIEALDITSKKKEIQNKWKLKVDENSEMTKITVLNDPGVGKAIRQVSERSGMSVEKVMEEAMRSLSRIQERTQLPYAWFAATFLQKLFKNMFSGIYINKASLEKIRESVKDKRVVYVPVSKTALDPVLVWYLAIRYDLPIPALILDEALAILGPFSDLLRLAGAVFIKRDPNTRSTLTTAVTSAYLQHLMRERGAVTLLLDKVRSRTGIFQSPYQDGLIDMIVDHDVVFIPINSSYEEVPDITLLITQDLQTNKRKSQVNGNSNGVQRSRTTNTSHRMSTPTKVSRPSDSRSHRVRSRSLGNGWQEEQKKNSNGAGTEQQVIHCGKLLVGIGKLISVDECGSDGKAQLTDIIQKEQKRAIVISPISLVASILLYSRVRGNCIDLQTMKEHLDYLYGFIKDQGISMDWQEFEDSETIIFYNIRLLEKNSNLVTLDERNSGFTFRINTRSESILQLAYYANQLRELFVLDSIFAATYLSFNLTKVAETIFIERFEFLATLFQFHFNTLWNIKEEYQRLKLKYQDYMNENEETLERIVTKVNLSKKYNQFSLLASIIYPIIDSFWVTLCALSALNDVRALPLSLVPTLSQWIGMHLISGRRTIYSEVLSTEYNQNTLQSLIQWGLLNRKSAKLILSPDAQMLMQALGLSTNDDLIILEHESDEIAELCKKVEQIRKRDEDDSLSKYIYEKCQNQIKSLAKGSTSFSKRQGAIVAEEKEEAMIQLGYALIQSMDNNIIV</sequence>
<dbReference type="Proteomes" id="UP000650833">
    <property type="component" value="Unassembled WGS sequence"/>
</dbReference>
<dbReference type="GO" id="GO:0004366">
    <property type="term" value="F:glycerol-3-phosphate O-acyltransferase activity"/>
    <property type="evidence" value="ECO:0007669"/>
    <property type="project" value="TreeGrafter"/>
</dbReference>
<dbReference type="GO" id="GO:0019432">
    <property type="term" value="P:triglyceride biosynthetic process"/>
    <property type="evidence" value="ECO:0007669"/>
    <property type="project" value="TreeGrafter"/>
</dbReference>
<accession>A0A8H7QJW2</accession>
<dbReference type="GO" id="GO:0008654">
    <property type="term" value="P:phospholipid biosynthetic process"/>
    <property type="evidence" value="ECO:0007669"/>
    <property type="project" value="TreeGrafter"/>
</dbReference>
<dbReference type="InterPro" id="IPR036291">
    <property type="entry name" value="NAD(P)-bd_dom_sf"/>
</dbReference>
<dbReference type="OrthoDB" id="429813at2759"/>
<dbReference type="Pfam" id="PF07993">
    <property type="entry name" value="NAD_binding_4"/>
    <property type="match status" value="1"/>
</dbReference>
<feature type="region of interest" description="Disordered" evidence="3">
    <location>
        <begin position="808"/>
        <end position="870"/>
    </location>
</feature>
<evidence type="ECO:0000313" key="6">
    <source>
        <dbReference type="Proteomes" id="UP000650833"/>
    </source>
</evidence>
<dbReference type="GO" id="GO:0012505">
    <property type="term" value="C:endomembrane system"/>
    <property type="evidence" value="ECO:0007669"/>
    <property type="project" value="UniProtKB-SubCell"/>
</dbReference>
<dbReference type="EMBL" id="JAEPRC010000685">
    <property type="protein sequence ID" value="KAG2192943.1"/>
    <property type="molecule type" value="Genomic_DNA"/>
</dbReference>
<comment type="subcellular location">
    <subcellularLocation>
        <location evidence="1">Endomembrane system</location>
        <topology evidence="1">Peripheral membrane protein</topology>
    </subcellularLocation>
</comment>
<dbReference type="SMART" id="SM00563">
    <property type="entry name" value="PlsC"/>
    <property type="match status" value="1"/>
</dbReference>
<evidence type="ECO:0000256" key="1">
    <source>
        <dbReference type="ARBA" id="ARBA00004184"/>
    </source>
</evidence>
<dbReference type="InterPro" id="IPR013120">
    <property type="entry name" value="FAR_NAD-bd"/>
</dbReference>
<keyword evidence="2" id="KW-0175">Coiled coil</keyword>
<protein>
    <recommendedName>
        <fullName evidence="4">Phospholipid/glycerol acyltransferase domain-containing protein</fullName>
    </recommendedName>
</protein>
<dbReference type="SUPFAM" id="SSF51735">
    <property type="entry name" value="NAD(P)-binding Rossmann-fold domains"/>
    <property type="match status" value="1"/>
</dbReference>
<dbReference type="PANTHER" id="PTHR12563">
    <property type="entry name" value="GLYCEROL-3-PHOSPHATE ACYLTRANSFERASE"/>
    <property type="match status" value="1"/>
</dbReference>
<dbReference type="PANTHER" id="PTHR12563:SF17">
    <property type="entry name" value="DIHYDROXYACETONE PHOSPHATE ACYLTRANSFERASE"/>
    <property type="match status" value="1"/>
</dbReference>
<dbReference type="GO" id="GO:0006631">
    <property type="term" value="P:fatty acid metabolic process"/>
    <property type="evidence" value="ECO:0007669"/>
    <property type="project" value="TreeGrafter"/>
</dbReference>
<dbReference type="InterPro" id="IPR045520">
    <property type="entry name" value="GPAT/DHAPAT_C"/>
</dbReference>
<dbReference type="Pfam" id="PF19277">
    <property type="entry name" value="GPAT_C"/>
    <property type="match status" value="1"/>
</dbReference>
<feature type="domain" description="Phospholipid/glycerol acyltransferase" evidence="4">
    <location>
        <begin position="667"/>
        <end position="790"/>
    </location>
</feature>